<reference evidence="12 13" key="1">
    <citation type="submission" date="2020-06" db="EMBL/GenBank/DDBJ databases">
        <title>Interaction of electrochemicaly active bacteria, Geobacter bremensis R4 on different carbon anode.</title>
        <authorList>
            <person name="Meng L."/>
            <person name="Yoshida N."/>
        </authorList>
    </citation>
    <scope>NUCLEOTIDE SEQUENCE [LARGE SCALE GENOMIC DNA]</scope>
    <source>
        <strain evidence="12 13">R4</strain>
    </source>
</reference>
<dbReference type="InterPro" id="IPR014169">
    <property type="entry name" value="Pal_lipo_C"/>
</dbReference>
<keyword evidence="6 8" id="KW-0449">Lipoprotein</keyword>
<comment type="subcellular location">
    <subcellularLocation>
        <location evidence="8">Cell outer membrane</location>
        <topology evidence="8">Lipid-anchor</topology>
    </subcellularLocation>
</comment>
<evidence type="ECO:0000256" key="10">
    <source>
        <dbReference type="SAM" id="SignalP"/>
    </source>
</evidence>
<gene>
    <name evidence="8" type="primary">pal</name>
    <name evidence="12" type="ORF">GEOBRER4_n3579</name>
</gene>
<feature type="region of interest" description="Disordered" evidence="9">
    <location>
        <begin position="33"/>
        <end position="91"/>
    </location>
</feature>
<name>A0A6S6MB38_9BACT</name>
<evidence type="ECO:0000256" key="5">
    <source>
        <dbReference type="ARBA" id="ARBA00023237"/>
    </source>
</evidence>
<dbReference type="KEGG" id="gbn:GEOBRER4_34350"/>
<dbReference type="PROSITE" id="PS51257">
    <property type="entry name" value="PROKAR_LIPOPROTEIN"/>
    <property type="match status" value="1"/>
</dbReference>
<dbReference type="HAMAP" id="MF_02204">
    <property type="entry name" value="Pal"/>
    <property type="match status" value="1"/>
</dbReference>
<dbReference type="Gene3D" id="3.30.1330.60">
    <property type="entry name" value="OmpA-like domain"/>
    <property type="match status" value="1"/>
</dbReference>
<dbReference type="CDD" id="cd07185">
    <property type="entry name" value="OmpA_C-like"/>
    <property type="match status" value="1"/>
</dbReference>
<organism evidence="12 13">
    <name type="scientific">Citrifermentans bremense</name>
    <dbReference type="NCBI Taxonomy" id="60035"/>
    <lineage>
        <taxon>Bacteria</taxon>
        <taxon>Pseudomonadati</taxon>
        <taxon>Thermodesulfobacteriota</taxon>
        <taxon>Desulfuromonadia</taxon>
        <taxon>Geobacterales</taxon>
        <taxon>Geobacteraceae</taxon>
        <taxon>Citrifermentans</taxon>
    </lineage>
</organism>
<dbReference type="SUPFAM" id="SSF103088">
    <property type="entry name" value="OmpA-like"/>
    <property type="match status" value="1"/>
</dbReference>
<feature type="chain" id="PRO_5028254065" description="Peptidoglycan-associated lipoprotein" evidence="10">
    <location>
        <begin position="20"/>
        <end position="206"/>
    </location>
</feature>
<dbReference type="PROSITE" id="PS51123">
    <property type="entry name" value="OMPA_2"/>
    <property type="match status" value="1"/>
</dbReference>
<sequence length="206" mass="22233">MRKMILGSLVVLSFGALLSAGCAKKDVVRTEEPISAAQPAPAQTPSTQTAPMQQARPEAESGAAQQPITETTPSREPAVAQETAKEAGQGTAQEVQAELQKVYFNFDSSDLSEEARASLSKNAEYLSRQAGVKVRIEGNCDERGSDDYNMALGERRAKSAKDYLVNLGIASDRLSTISYGEEKPAVQGHDEAAWAKNRRDEFVIVK</sequence>
<dbReference type="Proteomes" id="UP000515472">
    <property type="component" value="Chromosome"/>
</dbReference>
<feature type="compositionally biased region" description="Low complexity" evidence="9">
    <location>
        <begin position="33"/>
        <end position="55"/>
    </location>
</feature>
<dbReference type="NCBIfam" id="TIGR02802">
    <property type="entry name" value="Pal_lipo"/>
    <property type="match status" value="1"/>
</dbReference>
<proteinExistence type="inferred from homology"/>
<evidence type="ECO:0000256" key="1">
    <source>
        <dbReference type="ARBA" id="ARBA00022618"/>
    </source>
</evidence>
<feature type="compositionally biased region" description="Polar residues" evidence="9">
    <location>
        <begin position="63"/>
        <end position="74"/>
    </location>
</feature>
<dbReference type="RefSeq" id="WP_085814964.1">
    <property type="nucleotide sequence ID" value="NZ_AP023213.1"/>
</dbReference>
<dbReference type="EMBL" id="AP023213">
    <property type="protein sequence ID" value="BCG48685.1"/>
    <property type="molecule type" value="Genomic_DNA"/>
</dbReference>
<evidence type="ECO:0000256" key="3">
    <source>
        <dbReference type="ARBA" id="ARBA00023136"/>
    </source>
</evidence>
<comment type="similarity">
    <text evidence="8">Belongs to the Pal lipoprotein family.</text>
</comment>
<keyword evidence="1" id="KW-0132">Cell division</keyword>
<evidence type="ECO:0000256" key="2">
    <source>
        <dbReference type="ARBA" id="ARBA00022729"/>
    </source>
</evidence>
<evidence type="ECO:0000313" key="12">
    <source>
        <dbReference type="EMBL" id="BCG48685.1"/>
    </source>
</evidence>
<evidence type="ECO:0000256" key="8">
    <source>
        <dbReference type="HAMAP-Rule" id="MF_02204"/>
    </source>
</evidence>
<evidence type="ECO:0000259" key="11">
    <source>
        <dbReference type="PROSITE" id="PS51123"/>
    </source>
</evidence>
<dbReference type="PANTHER" id="PTHR30329">
    <property type="entry name" value="STATOR ELEMENT OF FLAGELLAR MOTOR COMPLEX"/>
    <property type="match status" value="1"/>
</dbReference>
<dbReference type="InterPro" id="IPR006665">
    <property type="entry name" value="OmpA-like"/>
</dbReference>
<evidence type="ECO:0000256" key="9">
    <source>
        <dbReference type="SAM" id="MobiDB-lite"/>
    </source>
</evidence>
<dbReference type="GO" id="GO:0051301">
    <property type="term" value="P:cell division"/>
    <property type="evidence" value="ECO:0007669"/>
    <property type="project" value="UniProtKB-KW"/>
</dbReference>
<dbReference type="InterPro" id="IPR039001">
    <property type="entry name" value="Pal"/>
</dbReference>
<feature type="signal peptide" evidence="10">
    <location>
        <begin position="1"/>
        <end position="19"/>
    </location>
</feature>
<keyword evidence="4 8" id="KW-0564">Palmitate</keyword>
<dbReference type="PANTHER" id="PTHR30329:SF21">
    <property type="entry name" value="LIPOPROTEIN YIAD-RELATED"/>
    <property type="match status" value="1"/>
</dbReference>
<evidence type="ECO:0000313" key="13">
    <source>
        <dbReference type="Proteomes" id="UP000515472"/>
    </source>
</evidence>
<accession>A0A6S6MB38</accession>
<evidence type="ECO:0000256" key="4">
    <source>
        <dbReference type="ARBA" id="ARBA00023139"/>
    </source>
</evidence>
<dbReference type="Pfam" id="PF00691">
    <property type="entry name" value="OmpA"/>
    <property type="match status" value="1"/>
</dbReference>
<keyword evidence="13" id="KW-1185">Reference proteome</keyword>
<keyword evidence="2 8" id="KW-0732">Signal</keyword>
<keyword evidence="7" id="KW-0131">Cell cycle</keyword>
<feature type="domain" description="OmpA-like" evidence="11">
    <location>
        <begin position="91"/>
        <end position="206"/>
    </location>
</feature>
<dbReference type="InterPro" id="IPR050330">
    <property type="entry name" value="Bact_OuterMem_StrucFunc"/>
</dbReference>
<dbReference type="AlphaFoldDB" id="A0A6S6MB38"/>
<evidence type="ECO:0000256" key="6">
    <source>
        <dbReference type="ARBA" id="ARBA00023288"/>
    </source>
</evidence>
<keyword evidence="3 8" id="KW-0472">Membrane</keyword>
<dbReference type="PRINTS" id="PR01021">
    <property type="entry name" value="OMPADOMAIN"/>
</dbReference>
<dbReference type="InterPro" id="IPR036737">
    <property type="entry name" value="OmpA-like_sf"/>
</dbReference>
<dbReference type="InterPro" id="IPR006664">
    <property type="entry name" value="OMP_bac"/>
</dbReference>
<protein>
    <recommendedName>
        <fullName evidence="8">Peptidoglycan-associated lipoprotein</fullName>
        <shortName evidence="8">PAL</shortName>
    </recommendedName>
</protein>
<dbReference type="GO" id="GO:0009279">
    <property type="term" value="C:cell outer membrane"/>
    <property type="evidence" value="ECO:0007669"/>
    <property type="project" value="UniProtKB-SubCell"/>
</dbReference>
<keyword evidence="5 8" id="KW-0998">Cell outer membrane</keyword>
<evidence type="ECO:0000256" key="7">
    <source>
        <dbReference type="ARBA" id="ARBA00023306"/>
    </source>
</evidence>